<accession>A0A2H2ZXM5</accession>
<feature type="compositionally biased region" description="Basic and acidic residues" evidence="1">
    <location>
        <begin position="128"/>
        <end position="160"/>
    </location>
</feature>
<comment type="caution">
    <text evidence="2">The sequence shown here is derived from an EMBL/GenBank/DDBJ whole genome shotgun (WGS) entry which is preliminary data.</text>
</comment>
<dbReference type="Proteomes" id="UP000219286">
    <property type="component" value="Unassembled WGS sequence"/>
</dbReference>
<feature type="compositionally biased region" description="Basic and acidic residues" evidence="1">
    <location>
        <begin position="32"/>
        <end position="45"/>
    </location>
</feature>
<dbReference type="OrthoDB" id="4923568at2759"/>
<name>A0A2H2ZXM5_TRIPA</name>
<organism evidence="2 3">
    <name type="scientific">Trichoderma parareesei</name>
    <name type="common">Filamentous fungus</name>
    <dbReference type="NCBI Taxonomy" id="858221"/>
    <lineage>
        <taxon>Eukaryota</taxon>
        <taxon>Fungi</taxon>
        <taxon>Dikarya</taxon>
        <taxon>Ascomycota</taxon>
        <taxon>Pezizomycotina</taxon>
        <taxon>Sordariomycetes</taxon>
        <taxon>Hypocreomycetidae</taxon>
        <taxon>Hypocreales</taxon>
        <taxon>Hypocreaceae</taxon>
        <taxon>Trichoderma</taxon>
    </lineage>
</organism>
<dbReference type="AlphaFoldDB" id="A0A2H2ZXM5"/>
<evidence type="ECO:0000313" key="3">
    <source>
        <dbReference type="Proteomes" id="UP000219286"/>
    </source>
</evidence>
<evidence type="ECO:0000313" key="2">
    <source>
        <dbReference type="EMBL" id="OTA03954.1"/>
    </source>
</evidence>
<keyword evidence="3" id="KW-1185">Reference proteome</keyword>
<feature type="region of interest" description="Disordered" evidence="1">
    <location>
        <begin position="24"/>
        <end position="160"/>
    </location>
</feature>
<proteinExistence type="predicted"/>
<feature type="compositionally biased region" description="Gly residues" evidence="1">
    <location>
        <begin position="49"/>
        <end position="58"/>
    </location>
</feature>
<gene>
    <name evidence="2" type="ORF">A9Z42_0044860</name>
</gene>
<protein>
    <submittedName>
        <fullName evidence="2">Uncharacterized protein</fullName>
    </submittedName>
</protein>
<dbReference type="EMBL" id="LFMI01000459">
    <property type="protein sequence ID" value="OTA03954.1"/>
    <property type="molecule type" value="Genomic_DNA"/>
</dbReference>
<reference evidence="2 3" key="1">
    <citation type="journal article" date="2015" name="Genome Announc.">
        <title>Genome sequence and annotation of Trichoderma parareesei, the ancestor of the cellulase producer Trichoderma reesei.</title>
        <authorList>
            <person name="Yang D."/>
            <person name="Pomraning K."/>
            <person name="Kopchinskiy A."/>
            <person name="Karimi Aghcheh R."/>
            <person name="Atanasova L."/>
            <person name="Chenthamara K."/>
            <person name="Baker S.E."/>
            <person name="Zhang R."/>
            <person name="Shen Q."/>
            <person name="Freitag M."/>
            <person name="Kubicek C.P."/>
            <person name="Druzhinina I.S."/>
        </authorList>
    </citation>
    <scope>NUCLEOTIDE SEQUENCE [LARGE SCALE GENOMIC DNA]</scope>
    <source>
        <strain evidence="2 3">CBS 125925</strain>
    </source>
</reference>
<sequence>MSRQRLAMTAMAGVGVLGATMYATRRGGSKNDAQERRDKAQETRELGMGSAGVGGNRMVGGPSNSAAPSGPERDPNSRQVTTADTRDKLPSGGVGGGEAGSKSDHSGWPNPANLLGSAAQKTGSRTGSRSDAEGHHDTRGISKMGPEVETKRGPADASRH</sequence>
<evidence type="ECO:0000256" key="1">
    <source>
        <dbReference type="SAM" id="MobiDB-lite"/>
    </source>
</evidence>